<accession>A0AAV9E202</accession>
<dbReference type="EMBL" id="JAUJYO010000010">
    <property type="protein sequence ID" value="KAK1307444.1"/>
    <property type="molecule type" value="Genomic_DNA"/>
</dbReference>
<dbReference type="PANTHER" id="PTHR46328">
    <property type="entry name" value="FAR-RED IMPAIRED RESPONSIVE (FAR1) FAMILY PROTEIN-RELATED"/>
    <property type="match status" value="1"/>
</dbReference>
<sequence>METASEDDKFKDSYVELEDHQSEDENQMFYHEHAEDSADLVEVPSIGQESLLDRPWEPFVGMEFESAEALKTFYKTYASHLGFGIRAGVLRRSRTDDAVIMRSFLCSRESPEFDSSGKRKRNQSTTREDCGAMIEVKRQDFNKWVVSKFVPEHTHALMPTSQLLGHSLSLSSHTAEKQTMPLFPSSMDSGAIDNGRSMRTNVGFSDDKVCGHIALQNGHHSADQSDCSLSYQEQDMFDLSEQVVQADLTSTASDPKCEPFLGMEFGSAEAAEAFYYIYAKQTGFTVRKSFSRRSRRDDSIIMRSFVCAREGYHSMKISYGDGKRRQRKRMAVREGCKAMMEVVQRVQGKWVVTKFIKEHSHEVGGLTNVSCTPDGYENDAFTTKVSSLSLTGKSCAGDLILDEYVPPKKRRVEDAIACSIPDSRYGHSEVTQPLSINGNEKSEAVGLYLHSAFNFINGAFLLEPGRSESDSEEAMTLLKIYIDIAELCKYCALTLESYGKLEASAIAYKSMEVVYLRVRSIQHRLLSDSRYGHSEVTQPLSIDECVSTARSSHGKIFNSIRIFSCTLKKALDFNKRDVETYLQLARKAVQDTKM</sequence>
<feature type="domain" description="FAR1" evidence="2">
    <location>
        <begin position="72"/>
        <end position="159"/>
    </location>
</feature>
<feature type="region of interest" description="Disordered" evidence="1">
    <location>
        <begin position="1"/>
        <end position="22"/>
    </location>
</feature>
<comment type="caution">
    <text evidence="4">The sequence shown here is derived from an EMBL/GenBank/DDBJ whole genome shotgun (WGS) entry which is preliminary data.</text>
</comment>
<reference evidence="4" key="2">
    <citation type="submission" date="2023-06" db="EMBL/GenBank/DDBJ databases">
        <authorList>
            <person name="Ma L."/>
            <person name="Liu K.-W."/>
            <person name="Li Z."/>
            <person name="Hsiao Y.-Y."/>
            <person name="Qi Y."/>
            <person name="Fu T."/>
            <person name="Tang G."/>
            <person name="Zhang D."/>
            <person name="Sun W.-H."/>
            <person name="Liu D.-K."/>
            <person name="Li Y."/>
            <person name="Chen G.-Z."/>
            <person name="Liu X.-D."/>
            <person name="Liao X.-Y."/>
            <person name="Jiang Y.-T."/>
            <person name="Yu X."/>
            <person name="Hao Y."/>
            <person name="Huang J."/>
            <person name="Zhao X.-W."/>
            <person name="Ke S."/>
            <person name="Chen Y.-Y."/>
            <person name="Wu W.-L."/>
            <person name="Hsu J.-L."/>
            <person name="Lin Y.-F."/>
            <person name="Huang M.-D."/>
            <person name="Li C.-Y."/>
            <person name="Huang L."/>
            <person name="Wang Z.-W."/>
            <person name="Zhao X."/>
            <person name="Zhong W.-Y."/>
            <person name="Peng D.-H."/>
            <person name="Ahmad S."/>
            <person name="Lan S."/>
            <person name="Zhang J.-S."/>
            <person name="Tsai W.-C."/>
            <person name="Van De Peer Y."/>
            <person name="Liu Z.-J."/>
        </authorList>
    </citation>
    <scope>NUCLEOTIDE SEQUENCE</scope>
    <source>
        <strain evidence="4">CP</strain>
        <tissue evidence="4">Leaves</tissue>
    </source>
</reference>
<feature type="compositionally biased region" description="Basic and acidic residues" evidence="1">
    <location>
        <begin position="1"/>
        <end position="20"/>
    </location>
</feature>
<gene>
    <name evidence="4" type="primary">FRS12</name>
    <name evidence="4" type="ORF">QJS10_CPA10g01711</name>
</gene>
<evidence type="ECO:0000313" key="4">
    <source>
        <dbReference type="EMBL" id="KAK1307444.1"/>
    </source>
</evidence>
<dbReference type="PANTHER" id="PTHR46328:SF27">
    <property type="entry name" value="OS12G0287500 PROTEIN"/>
    <property type="match status" value="1"/>
</dbReference>
<proteinExistence type="predicted"/>
<protein>
    <submittedName>
        <fullName evidence="4">Protein FAR1-RELATED SEQUENCE 12</fullName>
    </submittedName>
</protein>
<evidence type="ECO:0000313" key="5">
    <source>
        <dbReference type="Proteomes" id="UP001180020"/>
    </source>
</evidence>
<feature type="domain" description="FAR1" evidence="2">
    <location>
        <begin position="274"/>
        <end position="363"/>
    </location>
</feature>
<dbReference type="AlphaFoldDB" id="A0AAV9E202"/>
<evidence type="ECO:0000259" key="2">
    <source>
        <dbReference type="Pfam" id="PF03101"/>
    </source>
</evidence>
<dbReference type="InterPro" id="IPR056406">
    <property type="entry name" value="THD_CWZF3/5/7"/>
</dbReference>
<dbReference type="InterPro" id="IPR004330">
    <property type="entry name" value="FAR1_DNA_bnd_dom"/>
</dbReference>
<evidence type="ECO:0000256" key="1">
    <source>
        <dbReference type="SAM" id="MobiDB-lite"/>
    </source>
</evidence>
<dbReference type="Pfam" id="PF24756">
    <property type="entry name" value="THD_CWZF3-5-7"/>
    <property type="match status" value="1"/>
</dbReference>
<reference evidence="4" key="1">
    <citation type="journal article" date="2023" name="Nat. Commun.">
        <title>Diploid and tetraploid genomes of Acorus and the evolution of monocots.</title>
        <authorList>
            <person name="Ma L."/>
            <person name="Liu K.W."/>
            <person name="Li Z."/>
            <person name="Hsiao Y.Y."/>
            <person name="Qi Y."/>
            <person name="Fu T."/>
            <person name="Tang G.D."/>
            <person name="Zhang D."/>
            <person name="Sun W.H."/>
            <person name="Liu D.K."/>
            <person name="Li Y."/>
            <person name="Chen G.Z."/>
            <person name="Liu X.D."/>
            <person name="Liao X.Y."/>
            <person name="Jiang Y.T."/>
            <person name="Yu X."/>
            <person name="Hao Y."/>
            <person name="Huang J."/>
            <person name="Zhao X.W."/>
            <person name="Ke S."/>
            <person name="Chen Y.Y."/>
            <person name="Wu W.L."/>
            <person name="Hsu J.L."/>
            <person name="Lin Y.F."/>
            <person name="Huang M.D."/>
            <person name="Li C.Y."/>
            <person name="Huang L."/>
            <person name="Wang Z.W."/>
            <person name="Zhao X."/>
            <person name="Zhong W.Y."/>
            <person name="Peng D.H."/>
            <person name="Ahmad S."/>
            <person name="Lan S."/>
            <person name="Zhang J.S."/>
            <person name="Tsai W.C."/>
            <person name="Van de Peer Y."/>
            <person name="Liu Z.J."/>
        </authorList>
    </citation>
    <scope>NUCLEOTIDE SEQUENCE</scope>
    <source>
        <strain evidence="4">CP</strain>
    </source>
</reference>
<keyword evidence="5" id="KW-1185">Reference proteome</keyword>
<name>A0AAV9E202_ACOCL</name>
<evidence type="ECO:0000259" key="3">
    <source>
        <dbReference type="Pfam" id="PF24756"/>
    </source>
</evidence>
<organism evidence="4 5">
    <name type="scientific">Acorus calamus</name>
    <name type="common">Sweet flag</name>
    <dbReference type="NCBI Taxonomy" id="4465"/>
    <lineage>
        <taxon>Eukaryota</taxon>
        <taxon>Viridiplantae</taxon>
        <taxon>Streptophyta</taxon>
        <taxon>Embryophyta</taxon>
        <taxon>Tracheophyta</taxon>
        <taxon>Spermatophyta</taxon>
        <taxon>Magnoliopsida</taxon>
        <taxon>Liliopsida</taxon>
        <taxon>Acoraceae</taxon>
        <taxon>Acorus</taxon>
    </lineage>
</organism>
<dbReference type="Pfam" id="PF03101">
    <property type="entry name" value="FAR1"/>
    <property type="match status" value="2"/>
</dbReference>
<feature type="domain" description="CWZF3/5/7 THD" evidence="3">
    <location>
        <begin position="434"/>
        <end position="523"/>
    </location>
</feature>
<dbReference type="Proteomes" id="UP001180020">
    <property type="component" value="Unassembled WGS sequence"/>
</dbReference>